<evidence type="ECO:0000256" key="1">
    <source>
        <dbReference type="SAM" id="MobiDB-lite"/>
    </source>
</evidence>
<dbReference type="VEuPathDB" id="CryptoDB:Cvel_4850"/>
<accession>A0A0G4GKV3</accession>
<proteinExistence type="predicted"/>
<dbReference type="AlphaFoldDB" id="A0A0G4GKV3"/>
<organism evidence="2">
    <name type="scientific">Chromera velia CCMP2878</name>
    <dbReference type="NCBI Taxonomy" id="1169474"/>
    <lineage>
        <taxon>Eukaryota</taxon>
        <taxon>Sar</taxon>
        <taxon>Alveolata</taxon>
        <taxon>Colpodellida</taxon>
        <taxon>Chromeraceae</taxon>
        <taxon>Chromera</taxon>
    </lineage>
</organism>
<name>A0A0G4GKV3_9ALVE</name>
<gene>
    <name evidence="2" type="ORF">Cvel_4850</name>
</gene>
<feature type="region of interest" description="Disordered" evidence="1">
    <location>
        <begin position="1"/>
        <end position="30"/>
    </location>
</feature>
<sequence>MTGISTSTSSPSPLQDAFSGSSSCLPSLSASGLAAPRTTLRFDFRGFSFVFPAEEKEKEGSRGGCTELERLVLV</sequence>
<protein>
    <submittedName>
        <fullName evidence="2">Uncharacterized protein</fullName>
    </submittedName>
</protein>
<reference evidence="2" key="1">
    <citation type="submission" date="2014-11" db="EMBL/GenBank/DDBJ databases">
        <authorList>
            <person name="Otto D Thomas"/>
            <person name="Naeem Raeece"/>
        </authorList>
    </citation>
    <scope>NUCLEOTIDE SEQUENCE</scope>
</reference>
<dbReference type="EMBL" id="CDMZ01001314">
    <property type="protein sequence ID" value="CEM30653.1"/>
    <property type="molecule type" value="Genomic_DNA"/>
</dbReference>
<evidence type="ECO:0000313" key="2">
    <source>
        <dbReference type="EMBL" id="CEM30653.1"/>
    </source>
</evidence>